<protein>
    <submittedName>
        <fullName evidence="3">Unnamed protein product</fullName>
    </submittedName>
</protein>
<evidence type="ECO:0000256" key="2">
    <source>
        <dbReference type="SAM" id="MobiDB-lite"/>
    </source>
</evidence>
<proteinExistence type="predicted"/>
<feature type="coiled-coil region" evidence="1">
    <location>
        <begin position="112"/>
        <end position="167"/>
    </location>
</feature>
<evidence type="ECO:0000313" key="3">
    <source>
        <dbReference type="EMBL" id="GMF56280.1"/>
    </source>
</evidence>
<organism evidence="3 4">
    <name type="scientific">Phytophthora fragariaefolia</name>
    <dbReference type="NCBI Taxonomy" id="1490495"/>
    <lineage>
        <taxon>Eukaryota</taxon>
        <taxon>Sar</taxon>
        <taxon>Stramenopiles</taxon>
        <taxon>Oomycota</taxon>
        <taxon>Peronosporomycetes</taxon>
        <taxon>Peronosporales</taxon>
        <taxon>Peronosporaceae</taxon>
        <taxon>Phytophthora</taxon>
    </lineage>
</organism>
<feature type="compositionally biased region" description="Basic and acidic residues" evidence="2">
    <location>
        <begin position="468"/>
        <end position="484"/>
    </location>
</feature>
<feature type="region of interest" description="Disordered" evidence="2">
    <location>
        <begin position="408"/>
        <end position="484"/>
    </location>
</feature>
<name>A0A9W6Y8Z5_9STRA</name>
<dbReference type="AlphaFoldDB" id="A0A9W6Y8Z5"/>
<comment type="caution">
    <text evidence="3">The sequence shown here is derived from an EMBL/GenBank/DDBJ whole genome shotgun (WGS) entry which is preliminary data.</text>
</comment>
<dbReference type="OrthoDB" id="89715at2759"/>
<dbReference type="EMBL" id="BSXT01003948">
    <property type="protein sequence ID" value="GMF56280.1"/>
    <property type="molecule type" value="Genomic_DNA"/>
</dbReference>
<gene>
    <name evidence="3" type="ORF">Pfra01_002385600</name>
</gene>
<evidence type="ECO:0000313" key="4">
    <source>
        <dbReference type="Proteomes" id="UP001165121"/>
    </source>
</evidence>
<reference evidence="3" key="1">
    <citation type="submission" date="2023-04" db="EMBL/GenBank/DDBJ databases">
        <title>Phytophthora fragariaefolia NBRC 109709.</title>
        <authorList>
            <person name="Ichikawa N."/>
            <person name="Sato H."/>
            <person name="Tonouchi N."/>
        </authorList>
    </citation>
    <scope>NUCLEOTIDE SEQUENCE</scope>
    <source>
        <strain evidence="3">NBRC 109709</strain>
    </source>
</reference>
<accession>A0A9W6Y8Z5</accession>
<evidence type="ECO:0000256" key="1">
    <source>
        <dbReference type="SAM" id="Coils"/>
    </source>
</evidence>
<keyword evidence="1" id="KW-0175">Coiled coil</keyword>
<keyword evidence="4" id="KW-1185">Reference proteome</keyword>
<dbReference type="Proteomes" id="UP001165121">
    <property type="component" value="Unassembled WGS sequence"/>
</dbReference>
<feature type="compositionally biased region" description="Polar residues" evidence="2">
    <location>
        <begin position="408"/>
        <end position="425"/>
    </location>
</feature>
<sequence>MPSTTAPSSPSLSRSSATHALTLADLERVLELRDNRFEFAQTERDVMLGKLISYAVAKPFPEPSHELFRRLQESSSIDDLIAALEKEIVGGPHPAVVAGGQQADAFAARARADLLERELRETMKRVSQLEESEETASALVRSLKEQVAQLENRNTSLQELHQSTNLERDSWSTQRIRLDATIRDKEQIIASMTADYHRDAGNLQLVLGRCYVLTAQVRQLSDAVAMGNNLPTNFSSTSSLTRTTRFVDPSARFACPQWSANLNVAALSWSWLQCSVSLRVGARQFICLLTDLVRSRSTDARSYCCRAKRFSFGGRDASSSRPCSEVLGEAVAVSSSCGHGRQASSGSAAVSSTFALPPSFQVTSTSPTQASQDSIVDLASVNSPVSSSMLAEDLEGLTRLVVGVPATSPNLSNKLVESSDSSGDESTLADPSKSQSGSAAGFGSPPLASPTVAVRPPHVTTKLAASDTKARAKSDGGVPPHHDDVKVLVARAAASARLDSRESGPMKRLRELPFFHQGSKRCWEKIMIACAVSVIVENTADGEQIKPTPCSIAGLAAFMDVDDSGHPWRSRSKKPGSLLEVLSHEWCNSRGVVREDIFLALWERMHWIVESSVNVWLAEAFLDSERTSRIDYEFTPLWKSLEDYLLGRKQRSDLLRLTVKVLGDAVVGAANHNIDGLPAPLVDTEVCFDPAIPFCPPVNLPWFPRAADLIAEAVRIDNHEPWRLWWLTAPGHHPYNTISRLYHPEFPLFVPEGADSEMVVACVEDERLIAEPDPPALHPNTPAPVNRPGEIEFCPPNIVHSA</sequence>